<dbReference type="AlphaFoldDB" id="A0A0F9PWJ4"/>
<dbReference type="EMBL" id="LAZR01004810">
    <property type="protein sequence ID" value="KKN05406.1"/>
    <property type="molecule type" value="Genomic_DNA"/>
</dbReference>
<protein>
    <recommendedName>
        <fullName evidence="2">Phage major capsid protein</fullName>
    </recommendedName>
</protein>
<accession>A0A0F9PWJ4</accession>
<name>A0A0F9PWJ4_9ZZZZ</name>
<reference evidence="1" key="1">
    <citation type="journal article" date="2015" name="Nature">
        <title>Complex archaea that bridge the gap between prokaryotes and eukaryotes.</title>
        <authorList>
            <person name="Spang A."/>
            <person name="Saw J.H."/>
            <person name="Jorgensen S.L."/>
            <person name="Zaremba-Niedzwiedzka K."/>
            <person name="Martijn J."/>
            <person name="Lind A.E."/>
            <person name="van Eijk R."/>
            <person name="Schleper C."/>
            <person name="Guy L."/>
            <person name="Ettema T.J."/>
        </authorList>
    </citation>
    <scope>NUCLEOTIDE SEQUENCE</scope>
</reference>
<feature type="non-terminal residue" evidence="1">
    <location>
        <position position="308"/>
    </location>
</feature>
<sequence>MSLPFTTIEAFCRDKILPVLVDNIFKSNIIHYRFYRKAVKWRGGEYLEVPIEYAANTNAEAYTGATNLTVDEVEIATKARLPVRQYNVGIAITGKDLEVNKGDSQVIDLAKSRMKNAKKSIQDLQGTDFFATQTGVKLDGVGGIYAAAAGTPYAGINPTDFAGWICNGGNAVKAAGGELTLAELDTEWNNCKVDTDKPTLLVMADAVWSSFEENLVQKNIRYEDKKLANVGFENITFHGSPAVTDSHVGAQTMYLFNENYLKMYVMPGMDFKFIGFQYPTNQDLRIAHIRWYGNLICTNVARQGKITG</sequence>
<evidence type="ECO:0008006" key="2">
    <source>
        <dbReference type="Google" id="ProtNLM"/>
    </source>
</evidence>
<evidence type="ECO:0000313" key="1">
    <source>
        <dbReference type="EMBL" id="KKN05406.1"/>
    </source>
</evidence>
<dbReference type="NCBIfam" id="NF033394">
    <property type="entry name" value="capsid_maj_Podo"/>
    <property type="match status" value="1"/>
</dbReference>
<dbReference type="InterPro" id="IPR049718">
    <property type="entry name" value="AKO59007-like"/>
</dbReference>
<proteinExistence type="predicted"/>
<organism evidence="1">
    <name type="scientific">marine sediment metagenome</name>
    <dbReference type="NCBI Taxonomy" id="412755"/>
    <lineage>
        <taxon>unclassified sequences</taxon>
        <taxon>metagenomes</taxon>
        <taxon>ecological metagenomes</taxon>
    </lineage>
</organism>
<comment type="caution">
    <text evidence="1">The sequence shown here is derived from an EMBL/GenBank/DDBJ whole genome shotgun (WGS) entry which is preliminary data.</text>
</comment>
<gene>
    <name evidence="1" type="ORF">LCGC14_1087760</name>
</gene>